<keyword evidence="3" id="KW-0238">DNA-binding</keyword>
<accession>A0A1D8ISA7</accession>
<keyword evidence="4" id="KW-0804">Transcription</keyword>
<dbReference type="PRINTS" id="PR00039">
    <property type="entry name" value="HTHLYSR"/>
</dbReference>
<dbReference type="AlphaFoldDB" id="A0A1D8ISA7"/>
<evidence type="ECO:0000256" key="2">
    <source>
        <dbReference type="ARBA" id="ARBA00023015"/>
    </source>
</evidence>
<dbReference type="PANTHER" id="PTHR30579:SF7">
    <property type="entry name" value="HTH-TYPE TRANSCRIPTIONAL REGULATOR LRHA-RELATED"/>
    <property type="match status" value="1"/>
</dbReference>
<protein>
    <recommendedName>
        <fullName evidence="5">HTH lysR-type domain-containing protein</fullName>
    </recommendedName>
</protein>
<dbReference type="PROSITE" id="PS50931">
    <property type="entry name" value="HTH_LYSR"/>
    <property type="match status" value="1"/>
</dbReference>
<organism evidence="6 7">
    <name type="scientific">Acidihalobacter yilgarnensis</name>
    <dbReference type="NCBI Taxonomy" id="2819280"/>
    <lineage>
        <taxon>Bacteria</taxon>
        <taxon>Pseudomonadati</taxon>
        <taxon>Pseudomonadota</taxon>
        <taxon>Gammaproteobacteria</taxon>
        <taxon>Chromatiales</taxon>
        <taxon>Ectothiorhodospiraceae</taxon>
        <taxon>Acidihalobacter</taxon>
    </lineage>
</organism>
<evidence type="ECO:0000256" key="4">
    <source>
        <dbReference type="ARBA" id="ARBA00023163"/>
    </source>
</evidence>
<evidence type="ECO:0000256" key="1">
    <source>
        <dbReference type="ARBA" id="ARBA00009437"/>
    </source>
</evidence>
<dbReference type="FunFam" id="1.10.10.10:FF:000001">
    <property type="entry name" value="LysR family transcriptional regulator"/>
    <property type="match status" value="1"/>
</dbReference>
<dbReference type="InterPro" id="IPR036388">
    <property type="entry name" value="WH-like_DNA-bd_sf"/>
</dbReference>
<dbReference type="EMBL" id="CP017415">
    <property type="protein sequence ID" value="AOU99369.1"/>
    <property type="molecule type" value="Genomic_DNA"/>
</dbReference>
<dbReference type="Pfam" id="PF00126">
    <property type="entry name" value="HTH_1"/>
    <property type="match status" value="1"/>
</dbReference>
<dbReference type="InterPro" id="IPR005119">
    <property type="entry name" value="LysR_subst-bd"/>
</dbReference>
<feature type="domain" description="HTH lysR-type" evidence="5">
    <location>
        <begin position="18"/>
        <end position="75"/>
    </location>
</feature>
<dbReference type="KEGG" id="aprs:BI364_16825"/>
<sequence>MDESGNRAISRTGGDRRLTFEQLRVFVTVASDGGFGKAGELLHRSQSAISQNLQRLEEILGYRLVVRSQGHIDGLTLEGQRFLGYARDILARMDDAVQAICRPRLRGRIRLGVPEDFAVAELHAVVSRCLTRNPDLQIEITATLSCYLVEQFDAQLLDIIIFKRTAHSYSPDHACRILRRDPLHWLHHRHIHIDRFDEIPLIGFPEGCAYREAALHALDSVGRPWFFAYTSASYDNIRSAISSGLGVGFLPQSTHKHNHLALTADEGFPALPDVQLVMSLRAEDDVIAQVADYIVQGYRTPA</sequence>
<dbReference type="InterPro" id="IPR036390">
    <property type="entry name" value="WH_DNA-bd_sf"/>
</dbReference>
<keyword evidence="7" id="KW-1185">Reference proteome</keyword>
<evidence type="ECO:0000313" key="7">
    <source>
        <dbReference type="Proteomes" id="UP000095401"/>
    </source>
</evidence>
<gene>
    <name evidence="6" type="ORF">BI364_16825</name>
</gene>
<evidence type="ECO:0000259" key="5">
    <source>
        <dbReference type="PROSITE" id="PS50931"/>
    </source>
</evidence>
<dbReference type="SUPFAM" id="SSF46785">
    <property type="entry name" value="Winged helix' DNA-binding domain"/>
    <property type="match status" value="1"/>
</dbReference>
<dbReference type="GO" id="GO:0003677">
    <property type="term" value="F:DNA binding"/>
    <property type="evidence" value="ECO:0007669"/>
    <property type="project" value="UniProtKB-KW"/>
</dbReference>
<dbReference type="SUPFAM" id="SSF53850">
    <property type="entry name" value="Periplasmic binding protein-like II"/>
    <property type="match status" value="1"/>
</dbReference>
<proteinExistence type="inferred from homology"/>
<dbReference type="Pfam" id="PF03466">
    <property type="entry name" value="LysR_substrate"/>
    <property type="match status" value="1"/>
</dbReference>
<dbReference type="Gene3D" id="1.10.10.10">
    <property type="entry name" value="Winged helix-like DNA-binding domain superfamily/Winged helix DNA-binding domain"/>
    <property type="match status" value="1"/>
</dbReference>
<comment type="similarity">
    <text evidence="1">Belongs to the LysR transcriptional regulatory family.</text>
</comment>
<dbReference type="PANTHER" id="PTHR30579">
    <property type="entry name" value="TRANSCRIPTIONAL REGULATOR"/>
    <property type="match status" value="1"/>
</dbReference>
<dbReference type="RefSeq" id="WP_070079718.1">
    <property type="nucleotide sequence ID" value="NZ_CP017415.1"/>
</dbReference>
<evidence type="ECO:0000313" key="6">
    <source>
        <dbReference type="EMBL" id="AOU99369.1"/>
    </source>
</evidence>
<keyword evidence="2" id="KW-0805">Transcription regulation</keyword>
<name>A0A1D8ISA7_9GAMM</name>
<dbReference type="Gene3D" id="3.40.190.10">
    <property type="entry name" value="Periplasmic binding protein-like II"/>
    <property type="match status" value="2"/>
</dbReference>
<dbReference type="InterPro" id="IPR000847">
    <property type="entry name" value="LysR_HTH_N"/>
</dbReference>
<dbReference type="Proteomes" id="UP000095401">
    <property type="component" value="Chromosome"/>
</dbReference>
<reference evidence="7" key="1">
    <citation type="submission" date="2016-09" db="EMBL/GenBank/DDBJ databases">
        <title>Acidihalobacter prosperus F5.</title>
        <authorList>
            <person name="Khaleque H.N."/>
            <person name="Ramsay J.P."/>
            <person name="Kaksonen A.H."/>
            <person name="Boxall N.J."/>
            <person name="Watkin E.L.J."/>
        </authorList>
    </citation>
    <scope>NUCLEOTIDE SEQUENCE [LARGE SCALE GENOMIC DNA]</scope>
    <source>
        <strain evidence="7">F5</strain>
    </source>
</reference>
<dbReference type="InterPro" id="IPR050176">
    <property type="entry name" value="LTTR"/>
</dbReference>
<dbReference type="GO" id="GO:0003700">
    <property type="term" value="F:DNA-binding transcription factor activity"/>
    <property type="evidence" value="ECO:0007669"/>
    <property type="project" value="InterPro"/>
</dbReference>
<evidence type="ECO:0000256" key="3">
    <source>
        <dbReference type="ARBA" id="ARBA00023125"/>
    </source>
</evidence>